<name>A0ABW2JFD0_9ACTN</name>
<keyword evidence="1" id="KW-0472">Membrane</keyword>
<feature type="transmembrane region" description="Helical" evidence="1">
    <location>
        <begin position="37"/>
        <end position="56"/>
    </location>
</feature>
<reference evidence="3" key="1">
    <citation type="journal article" date="2019" name="Int. J. Syst. Evol. Microbiol.">
        <title>The Global Catalogue of Microorganisms (GCM) 10K type strain sequencing project: providing services to taxonomists for standard genome sequencing and annotation.</title>
        <authorList>
            <consortium name="The Broad Institute Genomics Platform"/>
            <consortium name="The Broad Institute Genome Sequencing Center for Infectious Disease"/>
            <person name="Wu L."/>
            <person name="Ma J."/>
        </authorList>
    </citation>
    <scope>NUCLEOTIDE SEQUENCE [LARGE SCALE GENOMIC DNA]</scope>
    <source>
        <strain evidence="3">SYNS20</strain>
    </source>
</reference>
<keyword evidence="1" id="KW-1133">Transmembrane helix</keyword>
<dbReference type="RefSeq" id="WP_381828409.1">
    <property type="nucleotide sequence ID" value="NZ_JBHTCF010000003.1"/>
</dbReference>
<sequence>MLEKLFWSVVGIAVLFATAGALLSYGAVLDGDTTGTLVSIGLVAEVPMLVLSVFVSRKKKRERRARYERMYPTSEAVWLVADRDAVRAARDAKGNAHAIRTLRKQAPGIPLAEAAKLVLFL</sequence>
<evidence type="ECO:0000256" key="1">
    <source>
        <dbReference type="SAM" id="Phobius"/>
    </source>
</evidence>
<evidence type="ECO:0000313" key="3">
    <source>
        <dbReference type="Proteomes" id="UP001596523"/>
    </source>
</evidence>
<keyword evidence="1" id="KW-0812">Transmembrane</keyword>
<keyword evidence="3" id="KW-1185">Reference proteome</keyword>
<proteinExistence type="predicted"/>
<protein>
    <submittedName>
        <fullName evidence="2">Uncharacterized protein</fullName>
    </submittedName>
</protein>
<accession>A0ABW2JFD0</accession>
<dbReference type="Proteomes" id="UP001596523">
    <property type="component" value="Unassembled WGS sequence"/>
</dbReference>
<evidence type="ECO:0000313" key="2">
    <source>
        <dbReference type="EMBL" id="MFC7304253.1"/>
    </source>
</evidence>
<dbReference type="EMBL" id="JBHTCF010000003">
    <property type="protein sequence ID" value="MFC7304253.1"/>
    <property type="molecule type" value="Genomic_DNA"/>
</dbReference>
<gene>
    <name evidence="2" type="ORF">ACFQVC_08520</name>
</gene>
<comment type="caution">
    <text evidence="2">The sequence shown here is derived from an EMBL/GenBank/DDBJ whole genome shotgun (WGS) entry which is preliminary data.</text>
</comment>
<organism evidence="2 3">
    <name type="scientific">Streptomyces monticola</name>
    <dbReference type="NCBI Taxonomy" id="2666263"/>
    <lineage>
        <taxon>Bacteria</taxon>
        <taxon>Bacillati</taxon>
        <taxon>Actinomycetota</taxon>
        <taxon>Actinomycetes</taxon>
        <taxon>Kitasatosporales</taxon>
        <taxon>Streptomycetaceae</taxon>
        <taxon>Streptomyces</taxon>
    </lineage>
</organism>